<dbReference type="GO" id="GO:0061908">
    <property type="term" value="C:phagophore"/>
    <property type="evidence" value="ECO:0007669"/>
    <property type="project" value="EnsemblFungi"/>
</dbReference>
<evidence type="ECO:0000256" key="5">
    <source>
        <dbReference type="ARBA" id="ARBA00022741"/>
    </source>
</evidence>
<dbReference type="PANTHER" id="PTHR24348">
    <property type="entry name" value="SERINE/THREONINE-PROTEIN KINASE UNC-51-RELATED"/>
    <property type="match status" value="1"/>
</dbReference>
<dbReference type="GO" id="GO:0004674">
    <property type="term" value="F:protein serine/threonine kinase activity"/>
    <property type="evidence" value="ECO:0007669"/>
    <property type="project" value="UniProtKB-EC"/>
</dbReference>
<dbReference type="InterPro" id="IPR022708">
    <property type="entry name" value="Atg1-like_tMIT"/>
</dbReference>
<evidence type="ECO:0000256" key="10">
    <source>
        <dbReference type="ARBA" id="ARBA00030237"/>
    </source>
</evidence>
<dbReference type="GO" id="GO:0000045">
    <property type="term" value="P:autophagosome assembly"/>
    <property type="evidence" value="ECO:0007669"/>
    <property type="project" value="EnsemblFungi"/>
</dbReference>
<dbReference type="HOGENOM" id="CLU_006447_1_0_1"/>
<evidence type="ECO:0000256" key="3">
    <source>
        <dbReference type="ARBA" id="ARBA00019599"/>
    </source>
</evidence>
<dbReference type="PROSITE" id="PS50011">
    <property type="entry name" value="PROTEIN_KINASE_DOM"/>
    <property type="match status" value="1"/>
</dbReference>
<dbReference type="InterPro" id="IPR008271">
    <property type="entry name" value="Ser/Thr_kinase_AS"/>
</dbReference>
<dbReference type="RefSeq" id="XP_022465429.1">
    <property type="nucleotide sequence ID" value="XM_022608988.1"/>
</dbReference>
<dbReference type="PROSITE" id="PS00107">
    <property type="entry name" value="PROTEIN_KINASE_ATP"/>
    <property type="match status" value="1"/>
</dbReference>
<keyword evidence="15" id="KW-1185">Reference proteome</keyword>
<dbReference type="InterPro" id="IPR045269">
    <property type="entry name" value="Atg1-like"/>
</dbReference>
<evidence type="ECO:0000256" key="9">
    <source>
        <dbReference type="ARBA" id="ARBA00023006"/>
    </source>
</evidence>
<dbReference type="GO" id="GO:0032258">
    <property type="term" value="P:cytoplasm to vacuole targeting by the Cvt pathway"/>
    <property type="evidence" value="ECO:0007669"/>
    <property type="project" value="EnsemblFungi"/>
</dbReference>
<keyword evidence="8" id="KW-0653">Protein transport</keyword>
<accession>J7RNP0</accession>
<dbReference type="Proteomes" id="UP000006310">
    <property type="component" value="Chromosome 7"/>
</dbReference>
<dbReference type="eggNOG" id="KOG0595">
    <property type="taxonomic scope" value="Eukaryota"/>
</dbReference>
<dbReference type="AlphaFoldDB" id="J7RNP0"/>
<dbReference type="InterPro" id="IPR000719">
    <property type="entry name" value="Prot_kinase_dom"/>
</dbReference>
<dbReference type="InterPro" id="IPR048941">
    <property type="entry name" value="ATG1-like_MIT2"/>
</dbReference>
<evidence type="ECO:0000313" key="15">
    <source>
        <dbReference type="Proteomes" id="UP000006310"/>
    </source>
</evidence>
<dbReference type="GO" id="GO:0006995">
    <property type="term" value="P:cellular response to nitrogen starvation"/>
    <property type="evidence" value="ECO:0007669"/>
    <property type="project" value="EnsemblFungi"/>
</dbReference>
<dbReference type="KEGG" id="kng:KNAG_0G01250"/>
<dbReference type="GO" id="GO:0000421">
    <property type="term" value="C:autophagosome membrane"/>
    <property type="evidence" value="ECO:0007669"/>
    <property type="project" value="EnsemblFungi"/>
</dbReference>
<dbReference type="Pfam" id="PF12063">
    <property type="entry name" value="ATG1-like_MIT1"/>
    <property type="match status" value="1"/>
</dbReference>
<keyword evidence="6" id="KW-0418">Kinase</keyword>
<dbReference type="GO" id="GO:1990316">
    <property type="term" value="C:Atg1/ULK1 kinase complex"/>
    <property type="evidence" value="ECO:0007669"/>
    <property type="project" value="EnsemblFungi"/>
</dbReference>
<evidence type="ECO:0000256" key="11">
    <source>
        <dbReference type="PROSITE-ProRule" id="PRU10141"/>
    </source>
</evidence>
<keyword evidence="9" id="KW-0072">Autophagy</keyword>
<dbReference type="GO" id="GO:0034045">
    <property type="term" value="C:phagophore assembly site membrane"/>
    <property type="evidence" value="ECO:0007669"/>
    <property type="project" value="TreeGrafter"/>
</dbReference>
<dbReference type="SMART" id="SM00220">
    <property type="entry name" value="S_TKc"/>
    <property type="match status" value="1"/>
</dbReference>
<proteinExistence type="predicted"/>
<organism evidence="14 15">
    <name type="scientific">Huiozyma naganishii (strain ATCC MYA-139 / BCRC 22969 / CBS 8797 / KCTC 17520 / NBRC 10181 / NCYC 3082 / Yp74L-3)</name>
    <name type="common">Yeast</name>
    <name type="synonym">Kazachstania naganishii</name>
    <dbReference type="NCBI Taxonomy" id="1071383"/>
    <lineage>
        <taxon>Eukaryota</taxon>
        <taxon>Fungi</taxon>
        <taxon>Dikarya</taxon>
        <taxon>Ascomycota</taxon>
        <taxon>Saccharomycotina</taxon>
        <taxon>Saccharomycetes</taxon>
        <taxon>Saccharomycetales</taxon>
        <taxon>Saccharomycetaceae</taxon>
        <taxon>Huiozyma</taxon>
    </lineage>
</organism>
<dbReference type="OMA" id="INNVVQW"/>
<evidence type="ECO:0000256" key="12">
    <source>
        <dbReference type="SAM" id="MobiDB-lite"/>
    </source>
</evidence>
<evidence type="ECO:0000256" key="2">
    <source>
        <dbReference type="ARBA" id="ARBA00018572"/>
    </source>
</evidence>
<dbReference type="GO" id="GO:0010506">
    <property type="term" value="P:regulation of autophagy"/>
    <property type="evidence" value="ECO:0007669"/>
    <property type="project" value="InterPro"/>
</dbReference>
<dbReference type="InterPro" id="IPR011009">
    <property type="entry name" value="Kinase-like_dom_sf"/>
</dbReference>
<feature type="region of interest" description="Disordered" evidence="12">
    <location>
        <begin position="470"/>
        <end position="502"/>
    </location>
</feature>
<dbReference type="Gene3D" id="3.30.200.20">
    <property type="entry name" value="Phosphorylase Kinase, domain 1"/>
    <property type="match status" value="1"/>
</dbReference>
<dbReference type="GO" id="GO:0000422">
    <property type="term" value="P:autophagy of mitochondrion"/>
    <property type="evidence" value="ECO:0007669"/>
    <property type="project" value="EnsemblFungi"/>
</dbReference>
<gene>
    <name evidence="14" type="primary">KNAG0G01250</name>
    <name evidence="14" type="ordered locus">KNAG_0G01250</name>
</gene>
<dbReference type="Gene3D" id="1.10.510.10">
    <property type="entry name" value="Transferase(Phosphotransferase) domain 1"/>
    <property type="match status" value="1"/>
</dbReference>
<evidence type="ECO:0000256" key="6">
    <source>
        <dbReference type="ARBA" id="ARBA00022777"/>
    </source>
</evidence>
<dbReference type="GO" id="GO:0061709">
    <property type="term" value="P:reticulophagy"/>
    <property type="evidence" value="ECO:0007669"/>
    <property type="project" value="EnsemblFungi"/>
</dbReference>
<keyword evidence="8" id="KW-0813">Transport</keyword>
<feature type="binding site" evidence="11">
    <location>
        <position position="47"/>
    </location>
    <ligand>
        <name>ATP</name>
        <dbReference type="ChEBI" id="CHEBI:30616"/>
    </ligand>
</feature>
<name>J7RNP0_HUIN7</name>
<evidence type="ECO:0000256" key="8">
    <source>
        <dbReference type="ARBA" id="ARBA00022927"/>
    </source>
</evidence>
<evidence type="ECO:0000256" key="1">
    <source>
        <dbReference type="ARBA" id="ARBA00012513"/>
    </source>
</evidence>
<dbReference type="InterPro" id="IPR017441">
    <property type="entry name" value="Protein_kinase_ATP_BS"/>
</dbReference>
<dbReference type="EMBL" id="HE978320">
    <property type="protein sequence ID" value="CCK71183.1"/>
    <property type="molecule type" value="Genomic_DNA"/>
</dbReference>
<evidence type="ECO:0000256" key="4">
    <source>
        <dbReference type="ARBA" id="ARBA00022679"/>
    </source>
</evidence>
<sequence length="857" mass="96515">MASDAQKTVPVIPGGVYVVEKEIGKGSFAVVYRGHFARDAHRQIAIKAVSRSKLKNRKLLENLEVEIAILKKIKHPHIVGLVDCERTGTDFYLIMEYCALGDLTFLIKKRKELVKNHPLLRKVFEKYPPPNENRNGLHSAFILNYLQQLACSLKFLRSKNLVHRDIKPQNLLLSTPLLDYTDPASFHKLGYIGIYNLPILKIADFGFARFLPSSSLAETLCGSPLYMAPEILNYQKYNAKADLWSVGTVLYEMCCGHPPFKASNHLELFKKIKRANNVINFPEYFTTGDTQLDEDLKSLICQLLTFDPQDRTSFDTFFDNKLVNMDLSCYELVDDISVELENRSKDIRESNMFISEYLPTAHKHDHRTALPQQQITPTAAEVAAKGNVKTNPTKPVRTPSLLATDKRMVRPTVQHKTQSTNSDLMLEKEYVVIEKKTVEINELADEIAHIGTADTATTAINVNNAVRGSPVANRPLERTPKVQRSPKHAASRRASSVDRRVSISSLNPSNALSRALGIASTRLFGTTGGHSGIPDSLAKSPHEQAPRSLLSAQLFQDLTENIVLKTEEAQQGEPSAENGIIKDRDTIVHFLELLAAKAFVVYSYAEVKFAQIVPLQGELNKRLSTGSCAVEEEECDDTIDDGLRNRANGQRRSNSRSSSNLMQLNTDLVMNEGSALVCKEAITLYLKSLELLGYSMQITSNWWYNSNENVCSLRLNLLVQWVRERFNECLEKAEFLRLKLFECDNEGMGKAETVHTTEAQDHQPTQEDKDNEVFVEKLLYDRALEISKSAAKMELNGDNLNGCELSYATSIWMLQTALDNESSASLLDEQDRKVIKKYINSIRNRLQSLRQKLSRNS</sequence>
<dbReference type="OrthoDB" id="346907at2759"/>
<dbReference type="GO" id="GO:0120095">
    <property type="term" value="C:vacuole-isolation membrane contact site"/>
    <property type="evidence" value="ECO:0007669"/>
    <property type="project" value="EnsemblFungi"/>
</dbReference>
<feature type="domain" description="Protein kinase" evidence="13">
    <location>
        <begin position="17"/>
        <end position="323"/>
    </location>
</feature>
<dbReference type="STRING" id="1071383.J7RNP0"/>
<dbReference type="Pfam" id="PF21127">
    <property type="entry name" value="ATG1-like_MIT2"/>
    <property type="match status" value="1"/>
</dbReference>
<dbReference type="SUPFAM" id="SSF56112">
    <property type="entry name" value="Protein kinase-like (PK-like)"/>
    <property type="match status" value="1"/>
</dbReference>
<dbReference type="GO" id="GO:0005524">
    <property type="term" value="F:ATP binding"/>
    <property type="evidence" value="ECO:0007669"/>
    <property type="project" value="UniProtKB-UniRule"/>
</dbReference>
<dbReference type="GO" id="GO:0051365">
    <property type="term" value="P:cellular response to potassium ion starvation"/>
    <property type="evidence" value="ECO:0007669"/>
    <property type="project" value="EnsemblFungi"/>
</dbReference>
<keyword evidence="7 11" id="KW-0067">ATP-binding</keyword>
<dbReference type="PROSITE" id="PS00108">
    <property type="entry name" value="PROTEIN_KINASE_ST"/>
    <property type="match status" value="1"/>
</dbReference>
<evidence type="ECO:0000256" key="7">
    <source>
        <dbReference type="ARBA" id="ARBA00022840"/>
    </source>
</evidence>
<dbReference type="EC" id="2.7.11.1" evidence="1"/>
<dbReference type="GO" id="GO:0034727">
    <property type="term" value="P:piecemeal microautophagy of the nucleus"/>
    <property type="evidence" value="ECO:0007669"/>
    <property type="project" value="EnsemblFungi"/>
</dbReference>
<keyword evidence="5 11" id="KW-0547">Nucleotide-binding</keyword>
<dbReference type="Pfam" id="PF00069">
    <property type="entry name" value="Pkinase"/>
    <property type="match status" value="1"/>
</dbReference>
<evidence type="ECO:0000259" key="13">
    <source>
        <dbReference type="PROSITE" id="PS50011"/>
    </source>
</evidence>
<protein>
    <recommendedName>
        <fullName evidence="2">Serine/threonine-protein kinase ATG1</fullName>
        <ecNumber evidence="1">2.7.11.1</ecNumber>
    </recommendedName>
    <alternativeName>
        <fullName evidence="10">Autophagy-related protein 1</fullName>
    </alternativeName>
    <alternativeName>
        <fullName evidence="3">Serine/threonine-protein kinase atg1</fullName>
    </alternativeName>
</protein>
<evidence type="ECO:0000313" key="14">
    <source>
        <dbReference type="EMBL" id="CCK71183.1"/>
    </source>
</evidence>
<dbReference type="GeneID" id="34526907"/>
<keyword evidence="4" id="KW-0808">Transferase</keyword>
<reference evidence="15" key="2">
    <citation type="submission" date="2012-08" db="EMBL/GenBank/DDBJ databases">
        <title>Genome sequence of Kazachstania naganishii.</title>
        <authorList>
            <person name="Gordon J.L."/>
            <person name="Armisen D."/>
            <person name="Proux-Wera E."/>
            <person name="OhEigeartaigh S.S."/>
            <person name="Byrne K.P."/>
            <person name="Wolfe K.H."/>
        </authorList>
    </citation>
    <scope>NUCLEOTIDE SEQUENCE [LARGE SCALE GENOMIC DNA]</scope>
    <source>
        <strain evidence="15">ATCC MYA-139 / BCRC 22969 / CBS 8797 / CCRC 22969 / KCTC 17520 / NBRC 10181 / NCYC 3082</strain>
    </source>
</reference>
<dbReference type="PANTHER" id="PTHR24348:SF22">
    <property type="entry name" value="NON-SPECIFIC SERINE_THREONINE PROTEIN KINASE"/>
    <property type="match status" value="1"/>
</dbReference>
<reference evidence="14 15" key="1">
    <citation type="journal article" date="2011" name="Proc. Natl. Acad. Sci. U.S.A.">
        <title>Evolutionary erosion of yeast sex chromosomes by mating-type switching accidents.</title>
        <authorList>
            <person name="Gordon J.L."/>
            <person name="Armisen D."/>
            <person name="Proux-Wera E."/>
            <person name="Oheigeartaigh S.S."/>
            <person name="Byrne K.P."/>
            <person name="Wolfe K.H."/>
        </authorList>
    </citation>
    <scope>NUCLEOTIDE SEQUENCE [LARGE SCALE GENOMIC DNA]</scope>
    <source>
        <strain evidence="15">ATCC MYA-139 / BCRC 22969 / CBS 8797 / CCRC 22969 / KCTC 17520 / NBRC 10181 / NCYC 3082</strain>
    </source>
</reference>
<dbReference type="GO" id="GO:0005829">
    <property type="term" value="C:cytosol"/>
    <property type="evidence" value="ECO:0007669"/>
    <property type="project" value="EnsemblFungi"/>
</dbReference>